<dbReference type="InterPro" id="IPR000566">
    <property type="entry name" value="Lipocln_cytosolic_FA-bd_dom"/>
</dbReference>
<dbReference type="SUPFAM" id="SSF50814">
    <property type="entry name" value="Lipocalins"/>
    <property type="match status" value="1"/>
</dbReference>
<dbReference type="InterPro" id="IPR012674">
    <property type="entry name" value="Calycin"/>
</dbReference>
<dbReference type="CDD" id="cd19438">
    <property type="entry name" value="lipocalin_Blc-like"/>
    <property type="match status" value="1"/>
</dbReference>
<name>A0A173LLA3_9ACTN</name>
<reference evidence="4 5" key="1">
    <citation type="submission" date="2016-06" db="EMBL/GenBank/DDBJ databases">
        <title>Complete genome sequence of a saline-alkali tolerant type strain Dietzia timorensis ID05-A0528T.</title>
        <authorList>
            <person name="Wu X."/>
        </authorList>
    </citation>
    <scope>NUCLEOTIDE SEQUENCE [LARGE SCALE GENOMIC DNA]</scope>
    <source>
        <strain evidence="4 5">ID05-A0528</strain>
    </source>
</reference>
<protein>
    <submittedName>
        <fullName evidence="4">Putative lipocalin</fullName>
    </submittedName>
</protein>
<evidence type="ECO:0000256" key="2">
    <source>
        <dbReference type="SAM" id="SignalP"/>
    </source>
</evidence>
<sequence length="240" mass="25153">MLRRHSTPTRARPTMLRGAAASAAVALAALAALALSPAAAAQSTSPNEAGQRAASSSDIPVPGGVQLGSVGGDPLTEVGHVDPERYAGKWYQLAAIPQPFNIQCVANTTAEYEVTNPTTLSVRNSCDRAFGGRSSIDGEARVTNEETNASLRVAFSGVPGQDPNGPTNYRITYLADDYSLAIVGSPDRSSGFVLSRTPDLPADRWDDVSEIITERGWTDCAFLSSPTTDGQGGMTPLCLR</sequence>
<dbReference type="PANTHER" id="PTHR10612">
    <property type="entry name" value="APOLIPOPROTEIN D"/>
    <property type="match status" value="1"/>
</dbReference>
<dbReference type="Proteomes" id="UP000186104">
    <property type="component" value="Chromosome"/>
</dbReference>
<dbReference type="GO" id="GO:0006950">
    <property type="term" value="P:response to stress"/>
    <property type="evidence" value="ECO:0007669"/>
    <property type="project" value="UniProtKB-ARBA"/>
</dbReference>
<evidence type="ECO:0000259" key="3">
    <source>
        <dbReference type="Pfam" id="PF08212"/>
    </source>
</evidence>
<dbReference type="PANTHER" id="PTHR10612:SF34">
    <property type="entry name" value="APOLIPOPROTEIN D"/>
    <property type="match status" value="1"/>
</dbReference>
<dbReference type="Pfam" id="PF08212">
    <property type="entry name" value="Lipocalin_2"/>
    <property type="match status" value="1"/>
</dbReference>
<dbReference type="EMBL" id="CP015961">
    <property type="protein sequence ID" value="ANI93096.1"/>
    <property type="molecule type" value="Genomic_DNA"/>
</dbReference>
<gene>
    <name evidence="4" type="ORF">BJL86_2332</name>
</gene>
<feature type="chain" id="PRO_5039318193" evidence="2">
    <location>
        <begin position="42"/>
        <end position="240"/>
    </location>
</feature>
<dbReference type="InterPro" id="IPR047202">
    <property type="entry name" value="Lipocalin_Blc-like_dom"/>
</dbReference>
<proteinExistence type="predicted"/>
<feature type="region of interest" description="Disordered" evidence="1">
    <location>
        <begin position="44"/>
        <end position="76"/>
    </location>
</feature>
<dbReference type="Gene3D" id="2.40.128.20">
    <property type="match status" value="1"/>
</dbReference>
<keyword evidence="5" id="KW-1185">Reference proteome</keyword>
<dbReference type="RefSeq" id="WP_231887151.1">
    <property type="nucleotide sequence ID" value="NZ_CP015961.1"/>
</dbReference>
<feature type="signal peptide" evidence="2">
    <location>
        <begin position="1"/>
        <end position="41"/>
    </location>
</feature>
<dbReference type="InterPro" id="IPR006311">
    <property type="entry name" value="TAT_signal"/>
</dbReference>
<accession>A0A173LLA3</accession>
<evidence type="ECO:0000313" key="5">
    <source>
        <dbReference type="Proteomes" id="UP000186104"/>
    </source>
</evidence>
<keyword evidence="2" id="KW-0732">Signal</keyword>
<evidence type="ECO:0000256" key="1">
    <source>
        <dbReference type="SAM" id="MobiDB-lite"/>
    </source>
</evidence>
<dbReference type="KEGG" id="dtm:BJL86_2332"/>
<organism evidence="4 5">
    <name type="scientific">Dietzia timorensis</name>
    <dbReference type="NCBI Taxonomy" id="499555"/>
    <lineage>
        <taxon>Bacteria</taxon>
        <taxon>Bacillati</taxon>
        <taxon>Actinomycetota</taxon>
        <taxon>Actinomycetes</taxon>
        <taxon>Mycobacteriales</taxon>
        <taxon>Dietziaceae</taxon>
        <taxon>Dietzia</taxon>
    </lineage>
</organism>
<dbReference type="AlphaFoldDB" id="A0A173LLA3"/>
<feature type="domain" description="Lipocalin/cytosolic fatty-acid binding" evidence="3">
    <location>
        <begin position="81"/>
        <end position="222"/>
    </location>
</feature>
<feature type="compositionally biased region" description="Polar residues" evidence="1">
    <location>
        <begin position="44"/>
        <end position="58"/>
    </location>
</feature>
<evidence type="ECO:0000313" key="4">
    <source>
        <dbReference type="EMBL" id="ANI93096.1"/>
    </source>
</evidence>
<dbReference type="STRING" id="499555.BJL86_2332"/>
<dbReference type="PROSITE" id="PS51318">
    <property type="entry name" value="TAT"/>
    <property type="match status" value="1"/>
</dbReference>